<evidence type="ECO:0000256" key="4">
    <source>
        <dbReference type="SAM" id="MobiDB-lite"/>
    </source>
</evidence>
<dbReference type="SUPFAM" id="SSF51215">
    <property type="entry name" value="Regulatory protein AraC"/>
    <property type="match status" value="1"/>
</dbReference>
<dbReference type="InterPro" id="IPR037923">
    <property type="entry name" value="HTH-like"/>
</dbReference>
<name>A0ABV0G882_9BURK</name>
<protein>
    <submittedName>
        <fullName evidence="6">AraC family transcriptional regulator</fullName>
    </submittedName>
</protein>
<dbReference type="InterPro" id="IPR003313">
    <property type="entry name" value="AraC-bd"/>
</dbReference>
<dbReference type="PROSITE" id="PS01124">
    <property type="entry name" value="HTH_ARAC_FAMILY_2"/>
    <property type="match status" value="1"/>
</dbReference>
<feature type="region of interest" description="Disordered" evidence="4">
    <location>
        <begin position="1"/>
        <end position="22"/>
    </location>
</feature>
<dbReference type="SMART" id="SM00342">
    <property type="entry name" value="HTH_ARAC"/>
    <property type="match status" value="1"/>
</dbReference>
<dbReference type="PANTHER" id="PTHR46796">
    <property type="entry name" value="HTH-TYPE TRANSCRIPTIONAL ACTIVATOR RHAS-RELATED"/>
    <property type="match status" value="1"/>
</dbReference>
<keyword evidence="7" id="KW-1185">Reference proteome</keyword>
<evidence type="ECO:0000313" key="7">
    <source>
        <dbReference type="Proteomes" id="UP001462640"/>
    </source>
</evidence>
<dbReference type="RefSeq" id="WP_347604584.1">
    <property type="nucleotide sequence ID" value="NZ_JBDPZC010000001.1"/>
</dbReference>
<dbReference type="SUPFAM" id="SSF46689">
    <property type="entry name" value="Homeodomain-like"/>
    <property type="match status" value="2"/>
</dbReference>
<keyword evidence="2" id="KW-0238">DNA-binding</keyword>
<dbReference type="Pfam" id="PF02311">
    <property type="entry name" value="AraC_binding"/>
    <property type="match status" value="1"/>
</dbReference>
<evidence type="ECO:0000256" key="2">
    <source>
        <dbReference type="ARBA" id="ARBA00023125"/>
    </source>
</evidence>
<dbReference type="InterPro" id="IPR018060">
    <property type="entry name" value="HTH_AraC"/>
</dbReference>
<dbReference type="InterPro" id="IPR050204">
    <property type="entry name" value="AraC_XylS_family_regulators"/>
</dbReference>
<gene>
    <name evidence="6" type="ORF">ABDJ40_00395</name>
</gene>
<evidence type="ECO:0000256" key="3">
    <source>
        <dbReference type="ARBA" id="ARBA00023163"/>
    </source>
</evidence>
<dbReference type="Proteomes" id="UP001462640">
    <property type="component" value="Unassembled WGS sequence"/>
</dbReference>
<dbReference type="PANTHER" id="PTHR46796:SF2">
    <property type="entry name" value="TRANSCRIPTIONAL REGULATORY PROTEIN"/>
    <property type="match status" value="1"/>
</dbReference>
<evidence type="ECO:0000259" key="5">
    <source>
        <dbReference type="PROSITE" id="PS01124"/>
    </source>
</evidence>
<accession>A0ABV0G882</accession>
<organism evidence="6 7">
    <name type="scientific">Roseateles flavus</name>
    <dbReference type="NCBI Taxonomy" id="3149041"/>
    <lineage>
        <taxon>Bacteria</taxon>
        <taxon>Pseudomonadati</taxon>
        <taxon>Pseudomonadota</taxon>
        <taxon>Betaproteobacteria</taxon>
        <taxon>Burkholderiales</taxon>
        <taxon>Sphaerotilaceae</taxon>
        <taxon>Roseateles</taxon>
    </lineage>
</organism>
<keyword evidence="3" id="KW-0804">Transcription</keyword>
<dbReference type="EMBL" id="JBDPZC010000001">
    <property type="protein sequence ID" value="MEO3711219.1"/>
    <property type="molecule type" value="Genomic_DNA"/>
</dbReference>
<comment type="caution">
    <text evidence="6">The sequence shown here is derived from an EMBL/GenBank/DDBJ whole genome shotgun (WGS) entry which is preliminary data.</text>
</comment>
<proteinExistence type="predicted"/>
<evidence type="ECO:0000256" key="1">
    <source>
        <dbReference type="ARBA" id="ARBA00023015"/>
    </source>
</evidence>
<sequence>MQSDANIRFEGPEDRAQYRRPADRPGVEFYRARIRDHRFEAHSHEAYGLGVITDGLGRFRWRGGEHLAPQASLMLMNPADLHTGQSADAGCWAYHMVYLDEDLLPVYGGDRSWRFDAAVSGSPAQAQAVARCMRALWLAREPLAVDSLLLELVELIRPQARVQGRPAEAAGRFEPVLDFMRSQLDQPMSLEQLAAVAGLSPFHFLRSFRALHHATPQQVLMALRSFEAKRLLALGQAPAEVAAATGFSDQSHLTRSLLCRYGVTPAAYQRQLGLPGARRAR</sequence>
<feature type="domain" description="HTH araC/xylS-type" evidence="5">
    <location>
        <begin position="174"/>
        <end position="271"/>
    </location>
</feature>
<feature type="compositionally biased region" description="Basic and acidic residues" evidence="4">
    <location>
        <begin position="10"/>
        <end position="22"/>
    </location>
</feature>
<dbReference type="InterPro" id="IPR009057">
    <property type="entry name" value="Homeodomain-like_sf"/>
</dbReference>
<evidence type="ECO:0000313" key="6">
    <source>
        <dbReference type="EMBL" id="MEO3711219.1"/>
    </source>
</evidence>
<reference evidence="6 7" key="1">
    <citation type="submission" date="2024-05" db="EMBL/GenBank/DDBJ databases">
        <title>Roseateles sp. 2.12 16S ribosomal RNA gene Genome sequencing and assembly.</title>
        <authorList>
            <person name="Woo H."/>
        </authorList>
    </citation>
    <scope>NUCLEOTIDE SEQUENCE [LARGE SCALE GENOMIC DNA]</scope>
    <source>
        <strain evidence="6 7">2.12</strain>
    </source>
</reference>
<dbReference type="Pfam" id="PF12833">
    <property type="entry name" value="HTH_18"/>
    <property type="match status" value="1"/>
</dbReference>
<dbReference type="Gene3D" id="1.10.10.60">
    <property type="entry name" value="Homeodomain-like"/>
    <property type="match status" value="1"/>
</dbReference>
<keyword evidence="1" id="KW-0805">Transcription regulation</keyword>